<name>A0A9E8LQ24_9NEOP</name>
<keyword evidence="6" id="KW-0138">CF(0)</keyword>
<feature type="transmembrane region" description="Helical" evidence="14">
    <location>
        <begin position="95"/>
        <end position="115"/>
    </location>
</feature>
<proteinExistence type="inferred from homology"/>
<protein>
    <recommendedName>
        <fullName evidence="13">ATP synthase subunit a</fullName>
    </recommendedName>
</protein>
<comment type="similarity">
    <text evidence="3">Belongs to the ATPase A chain family.</text>
</comment>
<organism evidence="15">
    <name type="scientific">Pseudoneureclipsis achim</name>
    <dbReference type="NCBI Taxonomy" id="623285"/>
    <lineage>
        <taxon>Eukaryota</taxon>
        <taxon>Metazoa</taxon>
        <taxon>Ecdysozoa</taxon>
        <taxon>Arthropoda</taxon>
        <taxon>Hexapoda</taxon>
        <taxon>Insecta</taxon>
        <taxon>Pterygota</taxon>
        <taxon>Neoptera</taxon>
        <taxon>Endopterygota</taxon>
        <taxon>Trichoptera</taxon>
        <taxon>Annulipalpia</taxon>
        <taxon>Psychomyioidea</taxon>
        <taxon>Polycentropodidae</taxon>
        <taxon>Pseudoneurclipsinae</taxon>
        <taxon>Pseudoneureclipsis</taxon>
    </lineage>
</organism>
<keyword evidence="9 14" id="KW-1133">Transmembrane helix</keyword>
<evidence type="ECO:0000256" key="5">
    <source>
        <dbReference type="ARBA" id="ARBA00022448"/>
    </source>
</evidence>
<evidence type="ECO:0000256" key="1">
    <source>
        <dbReference type="ARBA" id="ARBA00002070"/>
    </source>
</evidence>
<evidence type="ECO:0000256" key="7">
    <source>
        <dbReference type="ARBA" id="ARBA00022692"/>
    </source>
</evidence>
<dbReference type="PROSITE" id="PS00449">
    <property type="entry name" value="ATPASE_A"/>
    <property type="match status" value="1"/>
</dbReference>
<evidence type="ECO:0000256" key="3">
    <source>
        <dbReference type="ARBA" id="ARBA00006810"/>
    </source>
</evidence>
<geneLocation type="mitochondrion" evidence="15"/>
<dbReference type="GO" id="GO:0005743">
    <property type="term" value="C:mitochondrial inner membrane"/>
    <property type="evidence" value="ECO:0007669"/>
    <property type="project" value="UniProtKB-SubCell"/>
</dbReference>
<keyword evidence="5" id="KW-0813">Transport</keyword>
<feature type="transmembrane region" description="Helical" evidence="14">
    <location>
        <begin position="182"/>
        <end position="204"/>
    </location>
</feature>
<evidence type="ECO:0000256" key="10">
    <source>
        <dbReference type="ARBA" id="ARBA00023065"/>
    </source>
</evidence>
<dbReference type="InterPro" id="IPR023011">
    <property type="entry name" value="ATP_synth_F0_asu_AS"/>
</dbReference>
<keyword evidence="15" id="KW-0496">Mitochondrion</keyword>
<keyword evidence="7 14" id="KW-0812">Transmembrane</keyword>
<keyword evidence="10" id="KW-0406">Ion transport</keyword>
<evidence type="ECO:0000256" key="2">
    <source>
        <dbReference type="ARBA" id="ARBA00004141"/>
    </source>
</evidence>
<keyword evidence="11 14" id="KW-0472">Membrane</keyword>
<dbReference type="InterPro" id="IPR045083">
    <property type="entry name" value="ATP_synth_F0_asu_bact/mt"/>
</dbReference>
<dbReference type="Gene3D" id="1.20.120.220">
    <property type="entry name" value="ATP synthase, F0 complex, subunit A"/>
    <property type="match status" value="1"/>
</dbReference>
<feature type="transmembrane region" description="Helical" evidence="14">
    <location>
        <begin position="65"/>
        <end position="89"/>
    </location>
</feature>
<dbReference type="InterPro" id="IPR035908">
    <property type="entry name" value="F0_ATP_A_sf"/>
</dbReference>
<dbReference type="CTD" id="4508"/>
<evidence type="ECO:0000256" key="6">
    <source>
        <dbReference type="ARBA" id="ARBA00022547"/>
    </source>
</evidence>
<dbReference type="GeneID" id="77426351"/>
<dbReference type="AlphaFoldDB" id="A0A9E8LQ24"/>
<keyword evidence="12" id="KW-0066">ATP synthesis</keyword>
<dbReference type="NCBIfam" id="TIGR01131">
    <property type="entry name" value="ATP_synt_6_or_A"/>
    <property type="match status" value="1"/>
</dbReference>
<reference evidence="15" key="2">
    <citation type="journal article" date="2022" name="Syst. Entomol.">
        <title>Massive gene rearrangements of mitochondrial genomes and implications for the phylogeny of Trichoptera (Insecta).</title>
        <authorList>
            <person name="Ge X."/>
            <person name="Peng L."/>
            <person name="Vogler A.P."/>
            <person name="Morse J.C."/>
            <person name="Yang L."/>
            <person name="Sun C."/>
            <person name="Wang B."/>
        </authorList>
    </citation>
    <scope>NUCLEOTIDE SEQUENCE</scope>
</reference>
<dbReference type="PANTHER" id="PTHR11410">
    <property type="entry name" value="ATP SYNTHASE SUBUNIT A"/>
    <property type="match status" value="1"/>
</dbReference>
<comment type="subcellular location">
    <subcellularLocation>
        <location evidence="2">Membrane</location>
        <topology evidence="2">Multi-pass membrane protein</topology>
    </subcellularLocation>
    <subcellularLocation>
        <location evidence="13">Mitochondrion inner membrane</location>
        <topology evidence="13">Multi-pass membrane protein</topology>
    </subcellularLocation>
</comment>
<sequence length="217" mass="25310">MMNNMFNIFDPSSFIFNLNWMSSMIIILLMPMKFWTSSSRINKMLNITMNWINKEIMINIKNNKFILMISSMFIFIMLNNFMGLFPYIFTSTSHLSMNLTFSLPIWLSIMMYGWMNKTNKMFTHLIPNSTPFPLMPFMVLIESISNIIRPLTLAVRLTANMIAGHLLLTIMSSSSNIKFMPMIILTQILMMMLEMAVAMIQSYVFTILSSLYMSEIN</sequence>
<dbReference type="PANTHER" id="PTHR11410:SF0">
    <property type="entry name" value="ATP SYNTHASE SUBUNIT A"/>
    <property type="match status" value="1"/>
</dbReference>
<evidence type="ECO:0000256" key="9">
    <source>
        <dbReference type="ARBA" id="ARBA00022989"/>
    </source>
</evidence>
<dbReference type="CDD" id="cd00310">
    <property type="entry name" value="ATP-synt_Fo_a_6"/>
    <property type="match status" value="1"/>
</dbReference>
<evidence type="ECO:0000256" key="13">
    <source>
        <dbReference type="RuleBase" id="RU004450"/>
    </source>
</evidence>
<evidence type="ECO:0000313" key="15">
    <source>
        <dbReference type="EMBL" id="UZZ44277.1"/>
    </source>
</evidence>
<gene>
    <name evidence="15" type="primary">ATP6</name>
</gene>
<reference evidence="15" key="1">
    <citation type="submission" date="2021-11" db="EMBL/GenBank/DDBJ databases">
        <authorList>
            <person name="Ge X.-Y."/>
            <person name="Peng L."/>
            <person name="Sun C.-H."/>
            <person name="Wang B.-X."/>
        </authorList>
    </citation>
    <scope>NUCLEOTIDE SEQUENCE</scope>
</reference>
<comment type="function">
    <text evidence="1">Mitochondrial membrane ATP synthase (F(1)F(0) ATP synthase or Complex V) produces ATP from ADP in the presence of a proton gradient across the membrane which is generated by electron transport complexes of the respiratory chain. F-type ATPases consist of two structural domains, F(1) - containing the extramembraneous catalytic core and F(0) - containing the membrane proton channel, linked together by a central stalk and a peripheral stalk. During catalysis, ATP synthesis in the catalytic domain of F(1) is coupled via a rotary mechanism of the central stalk subunits to proton translocation. Key component of the proton channel; it may play a direct role in the translocation of protons across the membrane.</text>
</comment>
<feature type="transmembrane region" description="Helical" evidence="14">
    <location>
        <begin position="147"/>
        <end position="170"/>
    </location>
</feature>
<dbReference type="GO" id="GO:0046933">
    <property type="term" value="F:proton-transporting ATP synthase activity, rotational mechanism"/>
    <property type="evidence" value="ECO:0007669"/>
    <property type="project" value="TreeGrafter"/>
</dbReference>
<dbReference type="RefSeq" id="YP_010586476.1">
    <property type="nucleotide sequence ID" value="NC_069278.1"/>
</dbReference>
<comment type="subunit">
    <text evidence="4">F-type ATPases have 2 components, CF(1) - the catalytic core - and CF(0) - the membrane proton channel. CF(1) has five subunits: alpha(3), beta(3), gamma(1), delta(1), epsilon(1). CF(0) has three main subunits: a, b and c.</text>
</comment>
<evidence type="ECO:0000256" key="8">
    <source>
        <dbReference type="ARBA" id="ARBA00022781"/>
    </source>
</evidence>
<dbReference type="InterPro" id="IPR000568">
    <property type="entry name" value="ATP_synth_F0_asu"/>
</dbReference>
<evidence type="ECO:0000256" key="4">
    <source>
        <dbReference type="ARBA" id="ARBA00011648"/>
    </source>
</evidence>
<dbReference type="PRINTS" id="PR00123">
    <property type="entry name" value="ATPASEA"/>
</dbReference>
<evidence type="ECO:0000256" key="14">
    <source>
        <dbReference type="SAM" id="Phobius"/>
    </source>
</evidence>
<evidence type="ECO:0000256" key="12">
    <source>
        <dbReference type="ARBA" id="ARBA00023310"/>
    </source>
</evidence>
<dbReference type="GO" id="GO:0045259">
    <property type="term" value="C:proton-transporting ATP synthase complex"/>
    <property type="evidence" value="ECO:0007669"/>
    <property type="project" value="UniProtKB-KW"/>
</dbReference>
<dbReference type="Pfam" id="PF00119">
    <property type="entry name" value="ATP-synt_A"/>
    <property type="match status" value="1"/>
</dbReference>
<feature type="transmembrane region" description="Helical" evidence="14">
    <location>
        <begin position="14"/>
        <end position="35"/>
    </location>
</feature>
<accession>A0A9E8LQ24</accession>
<dbReference type="EMBL" id="OL678042">
    <property type="protein sequence ID" value="UZZ44277.1"/>
    <property type="molecule type" value="Genomic_DNA"/>
</dbReference>
<dbReference type="SUPFAM" id="SSF81336">
    <property type="entry name" value="F1F0 ATP synthase subunit A"/>
    <property type="match status" value="1"/>
</dbReference>
<evidence type="ECO:0000256" key="11">
    <source>
        <dbReference type="ARBA" id="ARBA00023136"/>
    </source>
</evidence>
<keyword evidence="8" id="KW-0375">Hydrogen ion transport</keyword>